<dbReference type="EMBL" id="FNVG01000025">
    <property type="protein sequence ID" value="SEG64026.1"/>
    <property type="molecule type" value="Genomic_DNA"/>
</dbReference>
<dbReference type="AlphaFoldDB" id="A0A1H6BUX4"/>
<name>A0A1H6BUX4_9VIBR</name>
<proteinExistence type="predicted"/>
<reference evidence="2" key="1">
    <citation type="submission" date="2016-10" db="EMBL/GenBank/DDBJ databases">
        <authorList>
            <person name="Varghese N."/>
            <person name="Submissions S."/>
        </authorList>
    </citation>
    <scope>NUCLEOTIDE SEQUENCE [LARGE SCALE GENOMIC DNA]</scope>
    <source>
        <strain evidence="2">CGMCC 1.7062</strain>
    </source>
</reference>
<protein>
    <submittedName>
        <fullName evidence="1">Uncharacterized protein</fullName>
    </submittedName>
</protein>
<sequence>MANWAVIFHSASSPTSRHIMLPAISCYLSSIVTRHLLEKGDLAPRVTHPTKRLRDSDAN</sequence>
<dbReference type="RefSeq" id="WP_103882000.1">
    <property type="nucleotide sequence ID" value="NZ_FNVG01000025.1"/>
</dbReference>
<dbReference type="Proteomes" id="UP000236721">
    <property type="component" value="Unassembled WGS sequence"/>
</dbReference>
<gene>
    <name evidence="1" type="ORF">SAMN04488244_12567</name>
</gene>
<organism evidence="1 2">
    <name type="scientific">Vibrio hangzhouensis</name>
    <dbReference type="NCBI Taxonomy" id="462991"/>
    <lineage>
        <taxon>Bacteria</taxon>
        <taxon>Pseudomonadati</taxon>
        <taxon>Pseudomonadota</taxon>
        <taxon>Gammaproteobacteria</taxon>
        <taxon>Vibrionales</taxon>
        <taxon>Vibrionaceae</taxon>
        <taxon>Vibrio</taxon>
    </lineage>
</organism>
<keyword evidence="2" id="KW-1185">Reference proteome</keyword>
<evidence type="ECO:0000313" key="1">
    <source>
        <dbReference type="EMBL" id="SEG64026.1"/>
    </source>
</evidence>
<accession>A0A1H6BUX4</accession>
<evidence type="ECO:0000313" key="2">
    <source>
        <dbReference type="Proteomes" id="UP000236721"/>
    </source>
</evidence>